<sequence>MPGTVVDIPTTITFALRTIHKIGLCYGYECKTEDEKSFVLGILAASGANSVEEKTAAILALKSIQNTIAKQTWKKMAEKAAQQPFGKEAAILAIKNLAKQLGINISKRKALQAIPIIGALVGASANAWYIKDVGWAARRAFQERWLFENGKIININE</sequence>
<keyword evidence="2" id="KW-1185">Reference proteome</keyword>
<evidence type="ECO:0000313" key="1">
    <source>
        <dbReference type="EMBL" id="MDR7074179.1"/>
    </source>
</evidence>
<organism evidence="1 2">
    <name type="scientific">Fictibacillus barbaricus</name>
    <dbReference type="NCBI Taxonomy" id="182136"/>
    <lineage>
        <taxon>Bacteria</taxon>
        <taxon>Bacillati</taxon>
        <taxon>Bacillota</taxon>
        <taxon>Bacilli</taxon>
        <taxon>Bacillales</taxon>
        <taxon>Fictibacillaceae</taxon>
        <taxon>Fictibacillus</taxon>
    </lineage>
</organism>
<dbReference type="InterPro" id="IPR024787">
    <property type="entry name" value="EcsC"/>
</dbReference>
<evidence type="ECO:0008006" key="3">
    <source>
        <dbReference type="Google" id="ProtNLM"/>
    </source>
</evidence>
<accession>A0ABU1U3X7</accession>
<name>A0ABU1U3X7_9BACL</name>
<protein>
    <recommendedName>
        <fullName evidence="3">EcsC family protein</fullName>
    </recommendedName>
</protein>
<dbReference type="Proteomes" id="UP001258181">
    <property type="component" value="Unassembled WGS sequence"/>
</dbReference>
<dbReference type="PANTHER" id="PTHR41260:SF1">
    <property type="entry name" value="PROTEIN ECSC"/>
    <property type="match status" value="1"/>
</dbReference>
<gene>
    <name evidence="1" type="ORF">J2X07_003174</name>
</gene>
<dbReference type="Pfam" id="PF12787">
    <property type="entry name" value="EcsC"/>
    <property type="match status" value="1"/>
</dbReference>
<comment type="caution">
    <text evidence="1">The sequence shown here is derived from an EMBL/GenBank/DDBJ whole genome shotgun (WGS) entry which is preliminary data.</text>
</comment>
<evidence type="ECO:0000313" key="2">
    <source>
        <dbReference type="Proteomes" id="UP001258181"/>
    </source>
</evidence>
<dbReference type="PANTHER" id="PTHR41260">
    <property type="entry name" value="PROTEIN ECSC"/>
    <property type="match status" value="1"/>
</dbReference>
<dbReference type="EMBL" id="JAVDWA010000006">
    <property type="protein sequence ID" value="MDR7074179.1"/>
    <property type="molecule type" value="Genomic_DNA"/>
</dbReference>
<proteinExistence type="predicted"/>
<reference evidence="1 2" key="1">
    <citation type="submission" date="2023-07" db="EMBL/GenBank/DDBJ databases">
        <title>Sorghum-associated microbial communities from plants grown in Nebraska, USA.</title>
        <authorList>
            <person name="Schachtman D."/>
        </authorList>
    </citation>
    <scope>NUCLEOTIDE SEQUENCE [LARGE SCALE GENOMIC DNA]</scope>
    <source>
        <strain evidence="1 2">BE211</strain>
    </source>
</reference>